<keyword evidence="1" id="KW-1185">Reference proteome</keyword>
<organism evidence="1 2">
    <name type="scientific">Meloidogyne hapla</name>
    <name type="common">Root-knot nematode worm</name>
    <dbReference type="NCBI Taxonomy" id="6305"/>
    <lineage>
        <taxon>Eukaryota</taxon>
        <taxon>Metazoa</taxon>
        <taxon>Ecdysozoa</taxon>
        <taxon>Nematoda</taxon>
        <taxon>Chromadorea</taxon>
        <taxon>Rhabditida</taxon>
        <taxon>Tylenchina</taxon>
        <taxon>Tylenchomorpha</taxon>
        <taxon>Tylenchoidea</taxon>
        <taxon>Meloidogynidae</taxon>
        <taxon>Meloidogyninae</taxon>
        <taxon>Meloidogyne</taxon>
    </lineage>
</organism>
<accession>A0A1I8B976</accession>
<evidence type="ECO:0000313" key="2">
    <source>
        <dbReference type="WBParaSite" id="MhA1_Contig1606.frz3.gene1"/>
    </source>
</evidence>
<protein>
    <submittedName>
        <fullName evidence="2">DUF1524 domain-containing protein</fullName>
    </submittedName>
</protein>
<dbReference type="WBParaSite" id="MhA1_Contig1606.frz3.gene1">
    <property type="protein sequence ID" value="MhA1_Contig1606.frz3.gene1"/>
    <property type="gene ID" value="MhA1_Contig1606.frz3.gene1"/>
</dbReference>
<sequence>TDKEKGNLWELPNWNEINKLNNYSWNAFRASKLNYNPFNYKKGFKQKRIAEFIIGSEDCLNEEINEKV</sequence>
<proteinExistence type="predicted"/>
<reference evidence="2" key="1">
    <citation type="submission" date="2016-11" db="UniProtKB">
        <authorList>
            <consortium name="WormBaseParasite"/>
        </authorList>
    </citation>
    <scope>IDENTIFICATION</scope>
</reference>
<name>A0A1I8B976_MELHA</name>
<dbReference type="AlphaFoldDB" id="A0A1I8B976"/>
<evidence type="ECO:0000313" key="1">
    <source>
        <dbReference type="Proteomes" id="UP000095281"/>
    </source>
</evidence>
<dbReference type="Proteomes" id="UP000095281">
    <property type="component" value="Unplaced"/>
</dbReference>